<dbReference type="Pfam" id="PF00106">
    <property type="entry name" value="adh_short"/>
    <property type="match status" value="1"/>
</dbReference>
<feature type="non-terminal residue" evidence="4">
    <location>
        <position position="1"/>
    </location>
</feature>
<comment type="similarity">
    <text evidence="1">Belongs to the short-chain dehydrogenases/reductases (SDR) family.</text>
</comment>
<dbReference type="PANTHER" id="PTHR43391">
    <property type="entry name" value="RETINOL DEHYDROGENASE-RELATED"/>
    <property type="match status" value="1"/>
</dbReference>
<dbReference type="Gene3D" id="3.40.50.720">
    <property type="entry name" value="NAD(P)-binding Rossmann-like Domain"/>
    <property type="match status" value="1"/>
</dbReference>
<reference evidence="4" key="1">
    <citation type="journal article" date="2014" name="Front. Microbiol.">
        <title>High frequency of phylogenetically diverse reductive dehalogenase-homologous genes in deep subseafloor sedimentary metagenomes.</title>
        <authorList>
            <person name="Kawai M."/>
            <person name="Futagami T."/>
            <person name="Toyoda A."/>
            <person name="Takaki Y."/>
            <person name="Nishi S."/>
            <person name="Hori S."/>
            <person name="Arai W."/>
            <person name="Tsubouchi T."/>
            <person name="Morono Y."/>
            <person name="Uchiyama I."/>
            <person name="Ito T."/>
            <person name="Fujiyama A."/>
            <person name="Inagaki F."/>
            <person name="Takami H."/>
        </authorList>
    </citation>
    <scope>NUCLEOTIDE SEQUENCE</scope>
    <source>
        <strain evidence="4">Expedition CK06-06</strain>
    </source>
</reference>
<dbReference type="InterPro" id="IPR036291">
    <property type="entry name" value="NAD(P)-bd_dom_sf"/>
</dbReference>
<dbReference type="AlphaFoldDB" id="X1THR7"/>
<evidence type="ECO:0000256" key="1">
    <source>
        <dbReference type="ARBA" id="ARBA00006484"/>
    </source>
</evidence>
<dbReference type="CDD" id="cd05233">
    <property type="entry name" value="SDR_c"/>
    <property type="match status" value="1"/>
</dbReference>
<name>X1THR7_9ZZZZ</name>
<sequence>VKNIVDKTIEAFGGVRILVACAGLNLTYGPFEYLSLERVNQDANKVIGANLIGTINSISAVIPQMKKQGYGRIISLGGGGTDRPLKHMTIYSASKGGVIAFSKCLAEEFKQNPYDVKINIFMPGMIYTNLMRNSQVIKEWKDEDEFQKELDLIMKHVATDIEESCSNVIPFVLPSCKSNGKVFKGFSIIKLIKGFRKVAKVRKKMEKSQ</sequence>
<accession>X1THR7</accession>
<protein>
    <recommendedName>
        <fullName evidence="5">SDR family oxidoreductase</fullName>
    </recommendedName>
</protein>
<evidence type="ECO:0000256" key="3">
    <source>
        <dbReference type="ARBA" id="ARBA00023002"/>
    </source>
</evidence>
<dbReference type="EMBL" id="BARW01031662">
    <property type="protein sequence ID" value="GAJ04863.1"/>
    <property type="molecule type" value="Genomic_DNA"/>
</dbReference>
<dbReference type="PRINTS" id="PR00080">
    <property type="entry name" value="SDRFAMILY"/>
</dbReference>
<dbReference type="SUPFAM" id="SSF51735">
    <property type="entry name" value="NAD(P)-binding Rossmann-fold domains"/>
    <property type="match status" value="1"/>
</dbReference>
<evidence type="ECO:0000313" key="4">
    <source>
        <dbReference type="EMBL" id="GAJ04863.1"/>
    </source>
</evidence>
<dbReference type="PANTHER" id="PTHR43391:SF14">
    <property type="entry name" value="DEHYDROGENASE_REDUCTASE SDR FAMILY PROTEIN 7-LIKE"/>
    <property type="match status" value="1"/>
</dbReference>
<organism evidence="4">
    <name type="scientific">marine sediment metagenome</name>
    <dbReference type="NCBI Taxonomy" id="412755"/>
    <lineage>
        <taxon>unclassified sequences</taxon>
        <taxon>metagenomes</taxon>
        <taxon>ecological metagenomes</taxon>
    </lineage>
</organism>
<dbReference type="GO" id="GO:0005829">
    <property type="term" value="C:cytosol"/>
    <property type="evidence" value="ECO:0007669"/>
    <property type="project" value="TreeGrafter"/>
</dbReference>
<dbReference type="GO" id="GO:0016491">
    <property type="term" value="F:oxidoreductase activity"/>
    <property type="evidence" value="ECO:0007669"/>
    <property type="project" value="UniProtKB-KW"/>
</dbReference>
<gene>
    <name evidence="4" type="ORF">S12H4_50302</name>
</gene>
<dbReference type="PRINTS" id="PR00081">
    <property type="entry name" value="GDHRDH"/>
</dbReference>
<keyword evidence="3" id="KW-0560">Oxidoreductase</keyword>
<evidence type="ECO:0000256" key="2">
    <source>
        <dbReference type="ARBA" id="ARBA00022857"/>
    </source>
</evidence>
<evidence type="ECO:0008006" key="5">
    <source>
        <dbReference type="Google" id="ProtNLM"/>
    </source>
</evidence>
<proteinExistence type="inferred from homology"/>
<dbReference type="InterPro" id="IPR002347">
    <property type="entry name" value="SDR_fam"/>
</dbReference>
<comment type="caution">
    <text evidence="4">The sequence shown here is derived from an EMBL/GenBank/DDBJ whole genome shotgun (WGS) entry which is preliminary data.</text>
</comment>
<keyword evidence="2" id="KW-0521">NADP</keyword>